<keyword evidence="6 9" id="KW-0460">Magnesium</keyword>
<dbReference type="PRINTS" id="PR01020">
    <property type="entry name" value="LPSBIOSNTHSS"/>
</dbReference>
<feature type="binding site" evidence="9">
    <location>
        <begin position="11"/>
        <end position="12"/>
    </location>
    <ligand>
        <name>ATP</name>
        <dbReference type="ChEBI" id="CHEBI:30616"/>
    </ligand>
</feature>
<comment type="pathway">
    <text evidence="9">Cofactor biosynthesis; coenzyme A biosynthesis; CoA from (R)-pantothenate: step 4/5.</text>
</comment>
<feature type="binding site" evidence="9">
    <location>
        <position position="11"/>
    </location>
    <ligand>
        <name>substrate</name>
    </ligand>
</feature>
<dbReference type="PANTHER" id="PTHR21342:SF1">
    <property type="entry name" value="PHOSPHOPANTETHEINE ADENYLYLTRANSFERASE"/>
    <property type="match status" value="1"/>
</dbReference>
<feature type="binding site" evidence="9">
    <location>
        <position position="92"/>
    </location>
    <ligand>
        <name>substrate</name>
    </ligand>
</feature>
<proteinExistence type="inferred from homology"/>
<dbReference type="Gene3D" id="3.40.50.620">
    <property type="entry name" value="HUPs"/>
    <property type="match status" value="1"/>
</dbReference>
<comment type="subunit">
    <text evidence="9">Homohexamer.</text>
</comment>
<organism evidence="11 12">
    <name type="scientific">Anaplasma platys</name>
    <dbReference type="NCBI Taxonomy" id="949"/>
    <lineage>
        <taxon>Bacteria</taxon>
        <taxon>Pseudomonadati</taxon>
        <taxon>Pseudomonadota</taxon>
        <taxon>Alphaproteobacteria</taxon>
        <taxon>Rickettsiales</taxon>
        <taxon>Anaplasmataceae</taxon>
        <taxon>Anaplasma</taxon>
    </lineage>
</organism>
<comment type="function">
    <text evidence="9">Reversibly transfers an adenylyl group from ATP to 4'-phosphopantetheine, yielding dephospho-CoA (dPCoA) and pyrophosphate.</text>
</comment>
<keyword evidence="2 9" id="KW-0808">Transferase</keyword>
<comment type="cofactor">
    <cofactor evidence="9">
        <name>Mg(2+)</name>
        <dbReference type="ChEBI" id="CHEBI:18420"/>
    </cofactor>
</comment>
<sequence length="177" mass="19713">MHKRLGIYPGTFDPITFGHIDVIKRACNLVDELVIAVAKGVQKATIFSADIRAEMIEHELPLIEGACPVSVEVFDGLLTCFAKRKKALMIVRGLRAVSDFDYEFQMSWINYKLTPGVDTVFLPASEDTQFISSSFVKEVARLGGDVSMFVPRNVNEQLKNFYRSGVQPGAYRIGDSC</sequence>
<dbReference type="CDD" id="cd02163">
    <property type="entry name" value="PPAT"/>
    <property type="match status" value="1"/>
</dbReference>
<evidence type="ECO:0000313" key="11">
    <source>
        <dbReference type="EMBL" id="QJC27551.1"/>
    </source>
</evidence>
<dbReference type="RefSeq" id="WP_169193184.1">
    <property type="nucleotide sequence ID" value="NZ_CP046391.1"/>
</dbReference>
<dbReference type="InterPro" id="IPR004821">
    <property type="entry name" value="Cyt_trans-like"/>
</dbReference>
<feature type="binding site" evidence="9">
    <location>
        <position position="19"/>
    </location>
    <ligand>
        <name>ATP</name>
        <dbReference type="ChEBI" id="CHEBI:30616"/>
    </ligand>
</feature>
<dbReference type="InterPro" id="IPR001980">
    <property type="entry name" value="PPAT"/>
</dbReference>
<gene>
    <name evidence="9 11" type="primary">coaD</name>
    <name evidence="11" type="ORF">ANPL_02440</name>
</gene>
<reference evidence="11 12" key="1">
    <citation type="journal article" date="2020" name="Pathogens">
        <title>First Whole Genome Sequence of Anaplasma platys, an Obligate Intracellular Rickettsial Pathogen of Dogs.</title>
        <authorList>
            <person name="Llanes A."/>
            <person name="Rajeev S."/>
        </authorList>
    </citation>
    <scope>NUCLEOTIDE SEQUENCE [LARGE SCALE GENOMIC DNA]</scope>
    <source>
        <strain evidence="11 12">S3</strain>
    </source>
</reference>
<feature type="binding site" evidence="9">
    <location>
        <begin position="128"/>
        <end position="134"/>
    </location>
    <ligand>
        <name>ATP</name>
        <dbReference type="ChEBI" id="CHEBI:30616"/>
    </ligand>
</feature>
<dbReference type="InterPro" id="IPR014729">
    <property type="entry name" value="Rossmann-like_a/b/a_fold"/>
</dbReference>
<keyword evidence="12" id="KW-1185">Reference proteome</keyword>
<keyword evidence="3 9" id="KW-0548">Nucleotidyltransferase</keyword>
<dbReference type="GO" id="GO:0005737">
    <property type="term" value="C:cytoplasm"/>
    <property type="evidence" value="ECO:0007669"/>
    <property type="project" value="UniProtKB-SubCell"/>
</dbReference>
<accession>A0A858PY74</accession>
<dbReference type="KEGG" id="aplt:ANPL_02440"/>
<evidence type="ECO:0000256" key="4">
    <source>
        <dbReference type="ARBA" id="ARBA00022741"/>
    </source>
</evidence>
<keyword evidence="1 9" id="KW-0963">Cytoplasm</keyword>
<feature type="binding site" evidence="9">
    <location>
        <position position="43"/>
    </location>
    <ligand>
        <name>substrate</name>
    </ligand>
</feature>
<feature type="binding site" evidence="9">
    <location>
        <begin position="93"/>
        <end position="95"/>
    </location>
    <ligand>
        <name>ATP</name>
        <dbReference type="ChEBI" id="CHEBI:30616"/>
    </ligand>
</feature>
<dbReference type="GO" id="GO:0005524">
    <property type="term" value="F:ATP binding"/>
    <property type="evidence" value="ECO:0007669"/>
    <property type="project" value="UniProtKB-KW"/>
</dbReference>
<evidence type="ECO:0000313" key="12">
    <source>
        <dbReference type="Proteomes" id="UP000500930"/>
    </source>
</evidence>
<evidence type="ECO:0000259" key="10">
    <source>
        <dbReference type="Pfam" id="PF01467"/>
    </source>
</evidence>
<comment type="subcellular location">
    <subcellularLocation>
        <location evidence="9">Cytoplasm</location>
    </subcellularLocation>
</comment>
<dbReference type="EC" id="2.7.7.3" evidence="9"/>
<dbReference type="GO" id="GO:0004595">
    <property type="term" value="F:pantetheine-phosphate adenylyltransferase activity"/>
    <property type="evidence" value="ECO:0007669"/>
    <property type="project" value="UniProtKB-UniRule"/>
</dbReference>
<keyword evidence="7 9" id="KW-0173">Coenzyme A biosynthesis</keyword>
<evidence type="ECO:0000256" key="9">
    <source>
        <dbReference type="HAMAP-Rule" id="MF_00151"/>
    </source>
</evidence>
<name>A0A858PY74_9RICK</name>
<evidence type="ECO:0000256" key="1">
    <source>
        <dbReference type="ARBA" id="ARBA00022490"/>
    </source>
</evidence>
<dbReference type="SUPFAM" id="SSF52374">
    <property type="entry name" value="Nucleotidylyl transferase"/>
    <property type="match status" value="1"/>
</dbReference>
<dbReference type="AlphaFoldDB" id="A0A858PY74"/>
<evidence type="ECO:0000256" key="6">
    <source>
        <dbReference type="ARBA" id="ARBA00022842"/>
    </source>
</evidence>
<protein>
    <recommendedName>
        <fullName evidence="9">Phosphopantetheine adenylyltransferase</fullName>
        <ecNumber evidence="9">2.7.7.3</ecNumber>
    </recommendedName>
    <alternativeName>
        <fullName evidence="9">Dephospho-CoA pyrophosphorylase</fullName>
    </alternativeName>
    <alternativeName>
        <fullName evidence="9">Pantetheine-phosphate adenylyltransferase</fullName>
        <shortName evidence="9">PPAT</shortName>
    </alternativeName>
</protein>
<keyword evidence="5 9" id="KW-0067">ATP-binding</keyword>
<dbReference type="UniPathway" id="UPA00241">
    <property type="reaction ID" value="UER00355"/>
</dbReference>
<evidence type="ECO:0000256" key="5">
    <source>
        <dbReference type="ARBA" id="ARBA00022840"/>
    </source>
</evidence>
<comment type="catalytic activity">
    <reaction evidence="8 9">
        <text>(R)-4'-phosphopantetheine + ATP + H(+) = 3'-dephospho-CoA + diphosphate</text>
        <dbReference type="Rhea" id="RHEA:19801"/>
        <dbReference type="ChEBI" id="CHEBI:15378"/>
        <dbReference type="ChEBI" id="CHEBI:30616"/>
        <dbReference type="ChEBI" id="CHEBI:33019"/>
        <dbReference type="ChEBI" id="CHEBI:57328"/>
        <dbReference type="ChEBI" id="CHEBI:61723"/>
        <dbReference type="EC" id="2.7.7.3"/>
    </reaction>
</comment>
<feature type="site" description="Transition state stabilizer" evidence="9">
    <location>
        <position position="19"/>
    </location>
</feature>
<dbReference type="Pfam" id="PF01467">
    <property type="entry name" value="CTP_transf_like"/>
    <property type="match status" value="1"/>
</dbReference>
<dbReference type="NCBIfam" id="TIGR00125">
    <property type="entry name" value="cyt_tran_rel"/>
    <property type="match status" value="1"/>
</dbReference>
<evidence type="ECO:0000256" key="2">
    <source>
        <dbReference type="ARBA" id="ARBA00022679"/>
    </source>
</evidence>
<feature type="binding site" evidence="9">
    <location>
        <position position="103"/>
    </location>
    <ligand>
        <name>ATP</name>
        <dbReference type="ChEBI" id="CHEBI:30616"/>
    </ligand>
</feature>
<keyword evidence="4 9" id="KW-0547">Nucleotide-binding</keyword>
<dbReference type="EMBL" id="CP046391">
    <property type="protein sequence ID" value="QJC27551.1"/>
    <property type="molecule type" value="Genomic_DNA"/>
</dbReference>
<feature type="domain" description="Cytidyltransferase-like" evidence="10">
    <location>
        <begin position="7"/>
        <end position="138"/>
    </location>
</feature>
<feature type="binding site" evidence="9">
    <location>
        <position position="78"/>
    </location>
    <ligand>
        <name>substrate</name>
    </ligand>
</feature>
<dbReference type="Proteomes" id="UP000500930">
    <property type="component" value="Chromosome"/>
</dbReference>
<dbReference type="HAMAP" id="MF_00151">
    <property type="entry name" value="PPAT_bact"/>
    <property type="match status" value="1"/>
</dbReference>
<evidence type="ECO:0000256" key="8">
    <source>
        <dbReference type="ARBA" id="ARBA00029346"/>
    </source>
</evidence>
<dbReference type="GO" id="GO:0015937">
    <property type="term" value="P:coenzyme A biosynthetic process"/>
    <property type="evidence" value="ECO:0007669"/>
    <property type="project" value="UniProtKB-UniRule"/>
</dbReference>
<evidence type="ECO:0000256" key="3">
    <source>
        <dbReference type="ARBA" id="ARBA00022695"/>
    </source>
</evidence>
<dbReference type="NCBIfam" id="TIGR01510">
    <property type="entry name" value="coaD_prev_kdtB"/>
    <property type="match status" value="1"/>
</dbReference>
<evidence type="ECO:0000256" key="7">
    <source>
        <dbReference type="ARBA" id="ARBA00022993"/>
    </source>
</evidence>
<dbReference type="PANTHER" id="PTHR21342">
    <property type="entry name" value="PHOSPHOPANTETHEINE ADENYLYLTRANSFERASE"/>
    <property type="match status" value="1"/>
</dbReference>
<comment type="similarity">
    <text evidence="9">Belongs to the bacterial CoaD family.</text>
</comment>